<evidence type="ECO:0000256" key="3">
    <source>
        <dbReference type="ARBA" id="ARBA00022692"/>
    </source>
</evidence>
<dbReference type="PRINTS" id="PR01437">
    <property type="entry name" value="NUOXDRDTASE4"/>
</dbReference>
<feature type="transmembrane region" description="Helical" evidence="8">
    <location>
        <begin position="453"/>
        <end position="472"/>
    </location>
</feature>
<feature type="transmembrane region" description="Helical" evidence="8">
    <location>
        <begin position="72"/>
        <end position="93"/>
    </location>
</feature>
<evidence type="ECO:0000256" key="6">
    <source>
        <dbReference type="ARBA" id="ARBA00023136"/>
    </source>
</evidence>
<feature type="transmembrane region" description="Helical" evidence="8">
    <location>
        <begin position="301"/>
        <end position="319"/>
    </location>
</feature>
<dbReference type="InterPro" id="IPR001750">
    <property type="entry name" value="ND/Mrp_TM"/>
</dbReference>
<evidence type="ECO:0000256" key="2">
    <source>
        <dbReference type="ARBA" id="ARBA00022475"/>
    </source>
</evidence>
<evidence type="ECO:0000313" key="10">
    <source>
        <dbReference type="EMBL" id="MBC5722295.1"/>
    </source>
</evidence>
<protein>
    <submittedName>
        <fullName evidence="10">Proton-conducting membrane transporter</fullName>
    </submittedName>
</protein>
<name>A0A8J6J871_9FIRM</name>
<dbReference type="Proteomes" id="UP000628736">
    <property type="component" value="Unassembled WGS sequence"/>
</dbReference>
<keyword evidence="6 8" id="KW-0472">Membrane</keyword>
<dbReference type="GO" id="GO:0016491">
    <property type="term" value="F:oxidoreductase activity"/>
    <property type="evidence" value="ECO:0007669"/>
    <property type="project" value="UniProtKB-KW"/>
</dbReference>
<dbReference type="AlphaFoldDB" id="A0A8J6J871"/>
<proteinExistence type="predicted"/>
<keyword evidence="5" id="KW-0560">Oxidoreductase</keyword>
<evidence type="ECO:0000256" key="4">
    <source>
        <dbReference type="ARBA" id="ARBA00022989"/>
    </source>
</evidence>
<feature type="transmembrane region" description="Helical" evidence="8">
    <location>
        <begin position="331"/>
        <end position="350"/>
    </location>
</feature>
<dbReference type="PANTHER" id="PTHR42682">
    <property type="entry name" value="HYDROGENASE-4 COMPONENT F"/>
    <property type="match status" value="1"/>
</dbReference>
<feature type="transmembrane region" description="Helical" evidence="8">
    <location>
        <begin position="404"/>
        <end position="432"/>
    </location>
</feature>
<feature type="domain" description="NADH:quinone oxidoreductase/Mrp antiporter transmembrane" evidence="9">
    <location>
        <begin position="122"/>
        <end position="407"/>
    </location>
</feature>
<organism evidence="10 11">
    <name type="scientific">Flintibacter hominis</name>
    <dbReference type="NCBI Taxonomy" id="2763048"/>
    <lineage>
        <taxon>Bacteria</taxon>
        <taxon>Bacillati</taxon>
        <taxon>Bacillota</taxon>
        <taxon>Clostridia</taxon>
        <taxon>Eubacteriales</taxon>
        <taxon>Flintibacter</taxon>
    </lineage>
</organism>
<dbReference type="InterPro" id="IPR052175">
    <property type="entry name" value="ComplexI-like_HydComp"/>
</dbReference>
<dbReference type="GO" id="GO:0005886">
    <property type="term" value="C:plasma membrane"/>
    <property type="evidence" value="ECO:0007669"/>
    <property type="project" value="UniProtKB-SubCell"/>
</dbReference>
<sequence>MYGNWLVLPVLFPIFGGLMAARIHTLGARRTVVSTILILQILLVLPAAIYDTPPYTMLHLAPGLRIVLQGDALGRFFAALICIIWFAVAFFAYEYMNHEGHRERFFGFYLMTLGALMGICFAGNLVTLYLFYELMTLCSVPLVLHIGTKKAFEAAYRYLAFSVAGAGLGLLGLFVLQGYCTTDLFTPGGVLNSSLATGDRQWLLCVFLVMAVGFGCKAGMFPLHAWLPIAHPVAPAPASAVLSGLITKMGVFAIIRVVYYLYGWDFLSGTWVQRTVLILSLVTVLMGSTLALREDTLKKRLAYSTVSQVSYVIFGLMLLTPAALEGALFQVVFHAIGKNALFMATGAIIYKTHLTQVSQMRGVGTVYGITMWCFALASLSLIGIPPTGGFVAKWMLARGALEAGLGPVSYVGIGVLMLSALLTACYLLPIITSAFFPGKGFDRSQIVKQQDTWLMWITLCFLTASVVILGMYPGLLSPAVEDILAPLFG</sequence>
<feature type="transmembrane region" description="Helical" evidence="8">
    <location>
        <begin position="105"/>
        <end position="124"/>
    </location>
</feature>
<evidence type="ECO:0000256" key="8">
    <source>
        <dbReference type="SAM" id="Phobius"/>
    </source>
</evidence>
<feature type="transmembrane region" description="Helical" evidence="8">
    <location>
        <begin position="31"/>
        <end position="50"/>
    </location>
</feature>
<keyword evidence="3 7" id="KW-0812">Transmembrane</keyword>
<comment type="caution">
    <text evidence="10">The sequence shown here is derived from an EMBL/GenBank/DDBJ whole genome shotgun (WGS) entry which is preliminary data.</text>
</comment>
<comment type="subcellular location">
    <subcellularLocation>
        <location evidence="1">Cell membrane</location>
        <topology evidence="1">Multi-pass membrane protein</topology>
    </subcellularLocation>
    <subcellularLocation>
        <location evidence="7">Membrane</location>
        <topology evidence="7">Multi-pass membrane protein</topology>
    </subcellularLocation>
</comment>
<evidence type="ECO:0000259" key="9">
    <source>
        <dbReference type="Pfam" id="PF00361"/>
    </source>
</evidence>
<feature type="transmembrane region" description="Helical" evidence="8">
    <location>
        <begin position="201"/>
        <end position="227"/>
    </location>
</feature>
<dbReference type="Pfam" id="PF00361">
    <property type="entry name" value="Proton_antipo_M"/>
    <property type="match status" value="1"/>
</dbReference>
<feature type="transmembrane region" description="Helical" evidence="8">
    <location>
        <begin position="271"/>
        <end position="292"/>
    </location>
</feature>
<feature type="transmembrane region" description="Helical" evidence="8">
    <location>
        <begin position="6"/>
        <end position="24"/>
    </location>
</feature>
<reference evidence="10" key="1">
    <citation type="submission" date="2020-08" db="EMBL/GenBank/DDBJ databases">
        <title>Genome public.</title>
        <authorList>
            <person name="Liu C."/>
            <person name="Sun Q."/>
        </authorList>
    </citation>
    <scope>NUCLEOTIDE SEQUENCE</scope>
    <source>
        <strain evidence="10">NSJ-23</strain>
    </source>
</reference>
<keyword evidence="11" id="KW-1185">Reference proteome</keyword>
<keyword evidence="2" id="KW-1003">Cell membrane</keyword>
<feature type="transmembrane region" description="Helical" evidence="8">
    <location>
        <begin position="158"/>
        <end position="179"/>
    </location>
</feature>
<dbReference type="GO" id="GO:0008137">
    <property type="term" value="F:NADH dehydrogenase (ubiquinone) activity"/>
    <property type="evidence" value="ECO:0007669"/>
    <property type="project" value="InterPro"/>
</dbReference>
<gene>
    <name evidence="10" type="ORF">H8S11_05680</name>
</gene>
<evidence type="ECO:0000256" key="1">
    <source>
        <dbReference type="ARBA" id="ARBA00004651"/>
    </source>
</evidence>
<feature type="transmembrane region" description="Helical" evidence="8">
    <location>
        <begin position="362"/>
        <end position="384"/>
    </location>
</feature>
<evidence type="ECO:0000256" key="5">
    <source>
        <dbReference type="ARBA" id="ARBA00023002"/>
    </source>
</evidence>
<evidence type="ECO:0000313" key="11">
    <source>
        <dbReference type="Proteomes" id="UP000628736"/>
    </source>
</evidence>
<keyword evidence="4 8" id="KW-1133">Transmembrane helix</keyword>
<dbReference type="InterPro" id="IPR003918">
    <property type="entry name" value="NADH_UbQ_OxRdtase"/>
</dbReference>
<dbReference type="EMBL" id="JACOPO010000003">
    <property type="protein sequence ID" value="MBC5722295.1"/>
    <property type="molecule type" value="Genomic_DNA"/>
</dbReference>
<evidence type="ECO:0000256" key="7">
    <source>
        <dbReference type="RuleBase" id="RU000320"/>
    </source>
</evidence>
<accession>A0A8J6J871</accession>
<dbReference type="GO" id="GO:0042773">
    <property type="term" value="P:ATP synthesis coupled electron transport"/>
    <property type="evidence" value="ECO:0007669"/>
    <property type="project" value="InterPro"/>
</dbReference>
<dbReference type="PANTHER" id="PTHR42682:SF4">
    <property type="entry name" value="NADH-UBIQUINONE_PLASTOQUINONE"/>
    <property type="match status" value="1"/>
</dbReference>